<dbReference type="OrthoDB" id="9789697at2"/>
<protein>
    <recommendedName>
        <fullName evidence="1">DUF5069 domain-containing protein</fullName>
    </recommendedName>
</protein>
<evidence type="ECO:0000313" key="2">
    <source>
        <dbReference type="EMBL" id="KXU34920.1"/>
    </source>
</evidence>
<dbReference type="EMBL" id="LSZP01000047">
    <property type="protein sequence ID" value="KXU34920.1"/>
    <property type="molecule type" value="Genomic_DNA"/>
</dbReference>
<dbReference type="Pfam" id="PF16798">
    <property type="entry name" value="DUF5069"/>
    <property type="match status" value="1"/>
</dbReference>
<dbReference type="STRING" id="1548208.AXK12_06735"/>
<evidence type="ECO:0000259" key="1">
    <source>
        <dbReference type="Pfam" id="PF16798"/>
    </source>
</evidence>
<feature type="domain" description="DUF5069" evidence="1">
    <location>
        <begin position="12"/>
        <end position="142"/>
    </location>
</feature>
<dbReference type="Proteomes" id="UP000071392">
    <property type="component" value="Unassembled WGS sequence"/>
</dbReference>
<proteinExistence type="predicted"/>
<reference evidence="2 3" key="1">
    <citation type="submission" date="2016-02" db="EMBL/GenBank/DDBJ databases">
        <authorList>
            <person name="Wen L."/>
            <person name="He K."/>
            <person name="Yang H."/>
        </authorList>
    </citation>
    <scope>NUCLEOTIDE SEQUENCE [LARGE SCALE GENOMIC DNA]</scope>
    <source>
        <strain evidence="2 3">CV41</strain>
    </source>
</reference>
<keyword evidence="3" id="KW-1185">Reference proteome</keyword>
<organism evidence="2 3">
    <name type="scientific">Cephaloticoccus capnophilus</name>
    <dbReference type="NCBI Taxonomy" id="1548208"/>
    <lineage>
        <taxon>Bacteria</taxon>
        <taxon>Pseudomonadati</taxon>
        <taxon>Verrucomicrobiota</taxon>
        <taxon>Opitutia</taxon>
        <taxon>Opitutales</taxon>
        <taxon>Opitutaceae</taxon>
        <taxon>Cephaloticoccus</taxon>
    </lineage>
</organism>
<evidence type="ECO:0000313" key="3">
    <source>
        <dbReference type="Proteomes" id="UP000071392"/>
    </source>
</evidence>
<sequence length="149" mass="16265">MAINLSAPDLTQHPPRSMRAKLGGYVHLPRLLDKGRAANADKLGAYQYNSPLDQLFFGFAGIDAEEFKAQLATGKSDSEMLAWIGEKSSRTPFEIKAWSDWAIEAGPGSADSHVWFGGVFKDAAPAREDIRNFADLIDLDDYVSFGGKA</sequence>
<accession>A0A139SKA4</accession>
<comment type="caution">
    <text evidence="2">The sequence shown here is derived from an EMBL/GenBank/DDBJ whole genome shotgun (WGS) entry which is preliminary data.</text>
</comment>
<gene>
    <name evidence="2" type="ORF">AXK12_06735</name>
</gene>
<dbReference type="AlphaFoldDB" id="A0A139SKA4"/>
<name>A0A139SKA4_9BACT</name>
<dbReference type="InterPro" id="IPR031849">
    <property type="entry name" value="DUF5069"/>
</dbReference>
<dbReference type="RefSeq" id="WP_068712632.1">
    <property type="nucleotide sequence ID" value="NZ_LSZP01000047.1"/>
</dbReference>